<dbReference type="Pfam" id="PF20122">
    <property type="entry name" value="DUF6512"/>
    <property type="match status" value="1"/>
</dbReference>
<reference evidence="2 3" key="1">
    <citation type="submission" date="2016-11" db="EMBL/GenBank/DDBJ databases">
        <authorList>
            <person name="Jaros S."/>
            <person name="Januszkiewicz K."/>
            <person name="Wedrychowicz H."/>
        </authorList>
    </citation>
    <scope>NUCLEOTIDE SEQUENCE [LARGE SCALE GENOMIC DNA]</scope>
    <source>
        <strain evidence="2 3">DSM 3089</strain>
    </source>
</reference>
<accession>A0A1M5XNJ8</accession>
<proteinExistence type="predicted"/>
<evidence type="ECO:0000256" key="1">
    <source>
        <dbReference type="SAM" id="Phobius"/>
    </source>
</evidence>
<name>A0A1M5XNJ8_9CLOT</name>
<feature type="transmembrane region" description="Helical" evidence="1">
    <location>
        <begin position="81"/>
        <end position="101"/>
    </location>
</feature>
<sequence>MNKKAIKGWCIACAIFMCVMGSLFHFVYEWSGNNCFVGIFTPVSESVWEHLKLSFYPLLLFSVVDWHYLKDISRNYFLSKAVGVLTCNLFIVVVFYAYTFFTGKSMVWVDISLFFIGCIISQIVSYKLYTYRNLGVNFNILGFILISLSIMLFTYFTFNPPISLGIFRSSSGCIFKYILRL</sequence>
<keyword evidence="1" id="KW-1133">Transmembrane helix</keyword>
<feature type="transmembrane region" description="Helical" evidence="1">
    <location>
        <begin position="107"/>
        <end position="129"/>
    </location>
</feature>
<dbReference type="EMBL" id="FQXP01000009">
    <property type="protein sequence ID" value="SHI01128.1"/>
    <property type="molecule type" value="Genomic_DNA"/>
</dbReference>
<dbReference type="Proteomes" id="UP000184526">
    <property type="component" value="Unassembled WGS sequence"/>
</dbReference>
<keyword evidence="1" id="KW-0472">Membrane</keyword>
<protein>
    <submittedName>
        <fullName evidence="2">Uncharacterized protein</fullName>
    </submittedName>
</protein>
<evidence type="ECO:0000313" key="3">
    <source>
        <dbReference type="Proteomes" id="UP000184526"/>
    </source>
</evidence>
<keyword evidence="1" id="KW-0812">Transmembrane</keyword>
<dbReference type="OrthoDB" id="48209at2"/>
<dbReference type="InterPro" id="IPR045407">
    <property type="entry name" value="DUF6512"/>
</dbReference>
<keyword evidence="3" id="KW-1185">Reference proteome</keyword>
<organism evidence="2 3">
    <name type="scientific">Clostridium collagenovorans DSM 3089</name>
    <dbReference type="NCBI Taxonomy" id="1121306"/>
    <lineage>
        <taxon>Bacteria</taxon>
        <taxon>Bacillati</taxon>
        <taxon>Bacillota</taxon>
        <taxon>Clostridia</taxon>
        <taxon>Eubacteriales</taxon>
        <taxon>Clostridiaceae</taxon>
        <taxon>Clostridium</taxon>
    </lineage>
</organism>
<feature type="transmembrane region" description="Helical" evidence="1">
    <location>
        <begin position="136"/>
        <end position="156"/>
    </location>
</feature>
<gene>
    <name evidence="2" type="ORF">SAMN02745196_02326</name>
</gene>
<evidence type="ECO:0000313" key="2">
    <source>
        <dbReference type="EMBL" id="SHI01128.1"/>
    </source>
</evidence>
<feature type="transmembrane region" description="Helical" evidence="1">
    <location>
        <begin position="9"/>
        <end position="28"/>
    </location>
</feature>
<feature type="transmembrane region" description="Helical" evidence="1">
    <location>
        <begin position="53"/>
        <end position="69"/>
    </location>
</feature>
<dbReference type="RefSeq" id="WP_084666286.1">
    <property type="nucleotide sequence ID" value="NZ_FQXP01000009.1"/>
</dbReference>
<dbReference type="AlphaFoldDB" id="A0A1M5XNJ8"/>